<dbReference type="PANTHER" id="PTHR33884:SF3">
    <property type="entry name" value="UPF0410 PROTEIN YMGE"/>
    <property type="match status" value="1"/>
</dbReference>
<keyword evidence="6 7" id="KW-0472">Membrane</keyword>
<dbReference type="EMBL" id="PFSJ01000005">
    <property type="protein sequence ID" value="PJC23982.1"/>
    <property type="molecule type" value="Genomic_DNA"/>
</dbReference>
<organism evidence="8 9">
    <name type="scientific">candidate division WWE3 bacterium CG_4_9_14_0_2_um_filter_35_11</name>
    <dbReference type="NCBI Taxonomy" id="1975077"/>
    <lineage>
        <taxon>Bacteria</taxon>
        <taxon>Katanobacteria</taxon>
    </lineage>
</organism>
<evidence type="ECO:0000256" key="5">
    <source>
        <dbReference type="ARBA" id="ARBA00022989"/>
    </source>
</evidence>
<dbReference type="PANTHER" id="PTHR33884">
    <property type="entry name" value="UPF0410 PROTEIN YMGE"/>
    <property type="match status" value="1"/>
</dbReference>
<evidence type="ECO:0000313" key="8">
    <source>
        <dbReference type="EMBL" id="PJC23982.1"/>
    </source>
</evidence>
<evidence type="ECO:0000256" key="6">
    <source>
        <dbReference type="ARBA" id="ARBA00023136"/>
    </source>
</evidence>
<dbReference type="GO" id="GO:0005886">
    <property type="term" value="C:plasma membrane"/>
    <property type="evidence" value="ECO:0007669"/>
    <property type="project" value="UniProtKB-SubCell"/>
</dbReference>
<reference evidence="9" key="1">
    <citation type="submission" date="2017-09" db="EMBL/GenBank/DDBJ databases">
        <title>Depth-based differentiation of microbial function through sediment-hosted aquifers and enrichment of novel symbionts in the deep terrestrial subsurface.</title>
        <authorList>
            <person name="Probst A.J."/>
            <person name="Ladd B."/>
            <person name="Jarett J.K."/>
            <person name="Geller-Mcgrath D.E."/>
            <person name="Sieber C.M.K."/>
            <person name="Emerson J.B."/>
            <person name="Anantharaman K."/>
            <person name="Thomas B.C."/>
            <person name="Malmstrom R."/>
            <person name="Stieglmeier M."/>
            <person name="Klingl A."/>
            <person name="Woyke T."/>
            <person name="Ryan C.M."/>
            <person name="Banfield J.F."/>
        </authorList>
    </citation>
    <scope>NUCLEOTIDE SEQUENCE [LARGE SCALE GENOMIC DNA]</scope>
</reference>
<feature type="transmembrane region" description="Helical" evidence="7">
    <location>
        <begin position="66"/>
        <end position="89"/>
    </location>
</feature>
<evidence type="ECO:0000256" key="2">
    <source>
        <dbReference type="ARBA" id="ARBA00011006"/>
    </source>
</evidence>
<comment type="caution">
    <text evidence="8">The sequence shown here is derived from an EMBL/GenBank/DDBJ whole genome shotgun (WGS) entry which is preliminary data.</text>
</comment>
<comment type="subcellular location">
    <subcellularLocation>
        <location evidence="1">Cell membrane</location>
        <topology evidence="1">Multi-pass membrane protein</topology>
    </subcellularLocation>
</comment>
<evidence type="ECO:0000256" key="4">
    <source>
        <dbReference type="ARBA" id="ARBA00022692"/>
    </source>
</evidence>
<gene>
    <name evidence="8" type="ORF">CO058_00630</name>
</gene>
<accession>A0A2M8EML4</accession>
<keyword evidence="5 7" id="KW-1133">Transmembrane helix</keyword>
<sequence>MATVVNTTNPASSDNGGSGFISGSIASFIAPSSQGGIIAMIVLGIIGAVVGGYLGERFFDVGVTGFNLQSFTIAVIGSLIVISVGNLLLRK</sequence>
<dbReference type="Pfam" id="PF04226">
    <property type="entry name" value="Transgly_assoc"/>
    <property type="match status" value="1"/>
</dbReference>
<evidence type="ECO:0000256" key="7">
    <source>
        <dbReference type="SAM" id="Phobius"/>
    </source>
</evidence>
<keyword evidence="4 7" id="KW-0812">Transmembrane</keyword>
<evidence type="ECO:0000256" key="1">
    <source>
        <dbReference type="ARBA" id="ARBA00004651"/>
    </source>
</evidence>
<comment type="similarity">
    <text evidence="2">Belongs to the UPF0410 family.</text>
</comment>
<proteinExistence type="inferred from homology"/>
<protein>
    <submittedName>
        <fullName evidence="8">GlsB/YeaQ/YmgE family stress response membrane protein</fullName>
    </submittedName>
</protein>
<dbReference type="Proteomes" id="UP000229756">
    <property type="component" value="Unassembled WGS sequence"/>
</dbReference>
<evidence type="ECO:0000313" key="9">
    <source>
        <dbReference type="Proteomes" id="UP000229756"/>
    </source>
</evidence>
<dbReference type="AlphaFoldDB" id="A0A2M8EML4"/>
<name>A0A2M8EML4_UNCKA</name>
<dbReference type="InterPro" id="IPR007341">
    <property type="entry name" value="Transgly_assoc"/>
</dbReference>
<keyword evidence="3" id="KW-1003">Cell membrane</keyword>
<evidence type="ECO:0000256" key="3">
    <source>
        <dbReference type="ARBA" id="ARBA00022475"/>
    </source>
</evidence>
<feature type="transmembrane region" description="Helical" evidence="7">
    <location>
        <begin position="35"/>
        <end position="54"/>
    </location>
</feature>